<dbReference type="RefSeq" id="WP_136460652.1">
    <property type="nucleotide sequence ID" value="NZ_SRSF01000014.1"/>
</dbReference>
<dbReference type="NCBIfam" id="TIGR03696">
    <property type="entry name" value="Rhs_assc_core"/>
    <property type="match status" value="1"/>
</dbReference>
<dbReference type="EMBL" id="SRSF01000014">
    <property type="protein sequence ID" value="THH34939.1"/>
    <property type="molecule type" value="Genomic_DNA"/>
</dbReference>
<dbReference type="Proteomes" id="UP000308528">
    <property type="component" value="Unassembled WGS sequence"/>
</dbReference>
<protein>
    <recommendedName>
        <fullName evidence="3">RHS repeat-associated core domain-containing protein</fullName>
    </recommendedName>
</protein>
<dbReference type="InterPro" id="IPR022385">
    <property type="entry name" value="Rhs_assc_core"/>
</dbReference>
<name>A0A4S4N787_9BACT</name>
<reference evidence="1 2" key="1">
    <citation type="submission" date="2019-04" db="EMBL/GenBank/DDBJ databases">
        <title>Lewinella litorea sp. nov., isolated from a marine sand.</title>
        <authorList>
            <person name="Yoon J.-H."/>
        </authorList>
    </citation>
    <scope>NUCLEOTIDE SEQUENCE [LARGE SCALE GENOMIC DNA]</scope>
    <source>
        <strain evidence="1 2">HSMS-39</strain>
    </source>
</reference>
<organism evidence="1 2">
    <name type="scientific">Neolewinella litorea</name>
    <dbReference type="NCBI Taxonomy" id="2562452"/>
    <lineage>
        <taxon>Bacteria</taxon>
        <taxon>Pseudomonadati</taxon>
        <taxon>Bacteroidota</taxon>
        <taxon>Saprospiria</taxon>
        <taxon>Saprospirales</taxon>
        <taxon>Lewinellaceae</taxon>
        <taxon>Neolewinella</taxon>
    </lineage>
</organism>
<sequence length="156" mass="17520">MDETFRAEHLSSDTSLTAGGNYRFLGQETVTLGIGWTVPKGAELLVNTVPCAEPRLATYYYYLTDHLGNNRVVFGDLGDDGLVDSSDIVQENHYYPFGLAMDGAWSQGAEDGENRYRYNSKELNPDLGLYDYGARHYDPTIARFTSIDRFASKYSF</sequence>
<dbReference type="PANTHER" id="PTHR32305">
    <property type="match status" value="1"/>
</dbReference>
<comment type="caution">
    <text evidence="1">The sequence shown here is derived from an EMBL/GenBank/DDBJ whole genome shotgun (WGS) entry which is preliminary data.</text>
</comment>
<gene>
    <name evidence="1" type="ORF">E4021_17235</name>
</gene>
<dbReference type="AlphaFoldDB" id="A0A4S4N787"/>
<dbReference type="InterPro" id="IPR050708">
    <property type="entry name" value="T6SS_VgrG/RHS"/>
</dbReference>
<evidence type="ECO:0000313" key="2">
    <source>
        <dbReference type="Proteomes" id="UP000308528"/>
    </source>
</evidence>
<accession>A0A4S4N787</accession>
<evidence type="ECO:0000313" key="1">
    <source>
        <dbReference type="EMBL" id="THH34939.1"/>
    </source>
</evidence>
<proteinExistence type="predicted"/>
<dbReference type="PANTHER" id="PTHR32305:SF15">
    <property type="entry name" value="PROTEIN RHSA-RELATED"/>
    <property type="match status" value="1"/>
</dbReference>
<keyword evidence="2" id="KW-1185">Reference proteome</keyword>
<dbReference type="OrthoDB" id="1160849at2"/>
<dbReference type="Gene3D" id="2.180.10.10">
    <property type="entry name" value="RHS repeat-associated core"/>
    <property type="match status" value="1"/>
</dbReference>
<evidence type="ECO:0008006" key="3">
    <source>
        <dbReference type="Google" id="ProtNLM"/>
    </source>
</evidence>